<keyword evidence="3" id="KW-0804">Transcription</keyword>
<dbReference type="InterPro" id="IPR000524">
    <property type="entry name" value="Tscrpt_reg_HTH_GntR"/>
</dbReference>
<dbReference type="PANTHER" id="PTHR43537">
    <property type="entry name" value="TRANSCRIPTIONAL REGULATOR, GNTR FAMILY"/>
    <property type="match status" value="1"/>
</dbReference>
<protein>
    <submittedName>
        <fullName evidence="5">FadR/GntR family transcriptional regulator</fullName>
    </submittedName>
</protein>
<evidence type="ECO:0000256" key="2">
    <source>
        <dbReference type="ARBA" id="ARBA00023125"/>
    </source>
</evidence>
<dbReference type="PANTHER" id="PTHR43537:SF44">
    <property type="entry name" value="GNTR FAMILY REGULATORY PROTEIN"/>
    <property type="match status" value="1"/>
</dbReference>
<dbReference type="RefSeq" id="WP_311691006.1">
    <property type="nucleotide sequence ID" value="NZ_JAVRHL010000002.1"/>
</dbReference>
<keyword evidence="6" id="KW-1185">Reference proteome</keyword>
<proteinExistence type="predicted"/>
<sequence>MTQIAESLRAQIEAGRYKAGDRLPSERELTEAHSVSRTVVREALALLRVDGLVEARKGSGVYATGPGRAAKPFEDIDTERLSSVIELFELRSAFEIRAAGLAAIRRSADQIDAIERTHEAVARAIEDGVSPREADFAFHEAIALASNNRRFPEFLALIRPGIIPRVELRSGGGPPRPYTPNPDLVTEHAAIANAIIDGDRDAAEARMEAHLEGSLERYRNLWRGGAS</sequence>
<dbReference type="SUPFAM" id="SSF48008">
    <property type="entry name" value="GntR ligand-binding domain-like"/>
    <property type="match status" value="1"/>
</dbReference>
<keyword evidence="2" id="KW-0238">DNA-binding</keyword>
<dbReference type="CDD" id="cd07377">
    <property type="entry name" value="WHTH_GntR"/>
    <property type="match status" value="1"/>
</dbReference>
<keyword evidence="1" id="KW-0805">Transcription regulation</keyword>
<dbReference type="EMBL" id="JAVRHL010000002">
    <property type="protein sequence ID" value="MDT0682967.1"/>
    <property type="molecule type" value="Genomic_DNA"/>
</dbReference>
<dbReference type="Gene3D" id="1.10.10.10">
    <property type="entry name" value="Winged helix-like DNA-binding domain superfamily/Winged helix DNA-binding domain"/>
    <property type="match status" value="1"/>
</dbReference>
<reference evidence="5 6" key="1">
    <citation type="submission" date="2023-09" db="EMBL/GenBank/DDBJ databases">
        <authorList>
            <person name="Rey-Velasco X."/>
        </authorList>
    </citation>
    <scope>NUCLEOTIDE SEQUENCE [LARGE SCALE GENOMIC DNA]</scope>
    <source>
        <strain evidence="5 6">F158</strain>
    </source>
</reference>
<evidence type="ECO:0000256" key="3">
    <source>
        <dbReference type="ARBA" id="ARBA00023163"/>
    </source>
</evidence>
<dbReference type="InterPro" id="IPR011711">
    <property type="entry name" value="GntR_C"/>
</dbReference>
<dbReference type="PROSITE" id="PS50949">
    <property type="entry name" value="HTH_GNTR"/>
    <property type="match status" value="1"/>
</dbReference>
<feature type="domain" description="HTH gntR-type" evidence="4">
    <location>
        <begin position="1"/>
        <end position="66"/>
    </location>
</feature>
<dbReference type="Proteomes" id="UP001265259">
    <property type="component" value="Unassembled WGS sequence"/>
</dbReference>
<evidence type="ECO:0000259" key="4">
    <source>
        <dbReference type="PROSITE" id="PS50949"/>
    </source>
</evidence>
<dbReference type="InterPro" id="IPR008920">
    <property type="entry name" value="TF_FadR/GntR_C"/>
</dbReference>
<dbReference type="InterPro" id="IPR036388">
    <property type="entry name" value="WH-like_DNA-bd_sf"/>
</dbReference>
<comment type="caution">
    <text evidence="5">The sequence shown here is derived from an EMBL/GenBank/DDBJ whole genome shotgun (WGS) entry which is preliminary data.</text>
</comment>
<dbReference type="Gene3D" id="1.20.120.530">
    <property type="entry name" value="GntR ligand-binding domain-like"/>
    <property type="match status" value="1"/>
</dbReference>
<dbReference type="InterPro" id="IPR036390">
    <property type="entry name" value="WH_DNA-bd_sf"/>
</dbReference>
<accession>A0ABU3DH23</accession>
<dbReference type="SMART" id="SM00345">
    <property type="entry name" value="HTH_GNTR"/>
    <property type="match status" value="1"/>
</dbReference>
<evidence type="ECO:0000256" key="1">
    <source>
        <dbReference type="ARBA" id="ARBA00023015"/>
    </source>
</evidence>
<dbReference type="Pfam" id="PF00392">
    <property type="entry name" value="GntR"/>
    <property type="match status" value="1"/>
</dbReference>
<dbReference type="PRINTS" id="PR00035">
    <property type="entry name" value="HTHGNTR"/>
</dbReference>
<organism evidence="5 6">
    <name type="scientific">Tropicimonas omnivorans</name>
    <dbReference type="NCBI Taxonomy" id="3075590"/>
    <lineage>
        <taxon>Bacteria</taxon>
        <taxon>Pseudomonadati</taxon>
        <taxon>Pseudomonadota</taxon>
        <taxon>Alphaproteobacteria</taxon>
        <taxon>Rhodobacterales</taxon>
        <taxon>Roseobacteraceae</taxon>
        <taxon>Tropicimonas</taxon>
    </lineage>
</organism>
<name>A0ABU3DH23_9RHOB</name>
<gene>
    <name evidence="5" type="ORF">RM543_09735</name>
</gene>
<evidence type="ECO:0000313" key="5">
    <source>
        <dbReference type="EMBL" id="MDT0682967.1"/>
    </source>
</evidence>
<dbReference type="Pfam" id="PF07729">
    <property type="entry name" value="FCD"/>
    <property type="match status" value="1"/>
</dbReference>
<dbReference type="SUPFAM" id="SSF46785">
    <property type="entry name" value="Winged helix' DNA-binding domain"/>
    <property type="match status" value="1"/>
</dbReference>
<dbReference type="SMART" id="SM00895">
    <property type="entry name" value="FCD"/>
    <property type="match status" value="1"/>
</dbReference>
<evidence type="ECO:0000313" key="6">
    <source>
        <dbReference type="Proteomes" id="UP001265259"/>
    </source>
</evidence>